<feature type="transmembrane region" description="Helical" evidence="1">
    <location>
        <begin position="35"/>
        <end position="55"/>
    </location>
</feature>
<protein>
    <recommendedName>
        <fullName evidence="4">Transmembrane protein</fullName>
    </recommendedName>
</protein>
<dbReference type="Proteomes" id="UP000623958">
    <property type="component" value="Unassembled WGS sequence"/>
</dbReference>
<organism evidence="2 3">
    <name type="scientific">Xanthomonas boreopolis</name>
    <dbReference type="NCBI Taxonomy" id="86183"/>
    <lineage>
        <taxon>Bacteria</taxon>
        <taxon>Pseudomonadati</taxon>
        <taxon>Pseudomonadota</taxon>
        <taxon>Gammaproteobacteria</taxon>
        <taxon>Lysobacterales</taxon>
        <taxon>Lysobacteraceae</taxon>
        <taxon>Xanthomonas</taxon>
    </lineage>
</organism>
<gene>
    <name evidence="2" type="ORF">GCM10009090_32140</name>
</gene>
<sequence length="90" mass="9473">MPGKWSAAILLGLPLSTGLVGLIVLLWPGPLQVHTLPWLLLSFPAWIGAMALAFACRSGARAWAWLGGATLLCYAALYAVKALGWTELGA</sequence>
<evidence type="ECO:0008006" key="4">
    <source>
        <dbReference type="Google" id="ProtNLM"/>
    </source>
</evidence>
<keyword evidence="1" id="KW-1133">Transmembrane helix</keyword>
<feature type="transmembrane region" description="Helical" evidence="1">
    <location>
        <begin position="62"/>
        <end position="80"/>
    </location>
</feature>
<evidence type="ECO:0000313" key="3">
    <source>
        <dbReference type="Proteomes" id="UP000623958"/>
    </source>
</evidence>
<keyword evidence="1" id="KW-0472">Membrane</keyword>
<dbReference type="RefSeq" id="WP_140724800.1">
    <property type="nucleotide sequence ID" value="NZ_BNBA01000033.1"/>
</dbReference>
<dbReference type="AlphaFoldDB" id="A0A919FAI6"/>
<evidence type="ECO:0000256" key="1">
    <source>
        <dbReference type="SAM" id="Phobius"/>
    </source>
</evidence>
<proteinExistence type="predicted"/>
<keyword evidence="1" id="KW-0812">Transmembrane</keyword>
<comment type="caution">
    <text evidence="2">The sequence shown here is derived from an EMBL/GenBank/DDBJ whole genome shotgun (WGS) entry which is preliminary data.</text>
</comment>
<dbReference type="EMBL" id="BNBA01000033">
    <property type="protein sequence ID" value="GHH58836.1"/>
    <property type="molecule type" value="Genomic_DNA"/>
</dbReference>
<name>A0A919FAI6_9XANT</name>
<keyword evidence="3" id="KW-1185">Reference proteome</keyword>
<feature type="transmembrane region" description="Helical" evidence="1">
    <location>
        <begin position="7"/>
        <end position="29"/>
    </location>
</feature>
<evidence type="ECO:0000313" key="2">
    <source>
        <dbReference type="EMBL" id="GHH58836.1"/>
    </source>
</evidence>
<reference evidence="2" key="1">
    <citation type="journal article" date="2014" name="Int. J. Syst. Evol. Microbiol.">
        <title>Complete genome sequence of Corynebacterium casei LMG S-19264T (=DSM 44701T), isolated from a smear-ripened cheese.</title>
        <authorList>
            <consortium name="US DOE Joint Genome Institute (JGI-PGF)"/>
            <person name="Walter F."/>
            <person name="Albersmeier A."/>
            <person name="Kalinowski J."/>
            <person name="Ruckert C."/>
        </authorList>
    </citation>
    <scope>NUCLEOTIDE SEQUENCE</scope>
    <source>
        <strain evidence="2">JCM 13306</strain>
    </source>
</reference>
<reference evidence="2" key="2">
    <citation type="submission" date="2020-09" db="EMBL/GenBank/DDBJ databases">
        <authorList>
            <person name="Sun Q."/>
            <person name="Ohkuma M."/>
        </authorList>
    </citation>
    <scope>NUCLEOTIDE SEQUENCE</scope>
    <source>
        <strain evidence="2">JCM 13306</strain>
    </source>
</reference>
<accession>A0A919FAI6</accession>